<name>C9ZY62_TRYB9</name>
<sequence length="539" mass="59547">MKRKGMTNQRQRVCGFSEQLLHCRAVANTPDRDDWMTTSRKVGGTAPVKVPRFSSPIVTAKMGRSNLSPSDSDNSSNAATAGSDYSRTGDLCMPPEGIKAVTTAVSTDHHANDTGKTSVRKHSQRAHWEDEQFLLRSRVAPTRWALHAPAEFTTATDMSPSLCSAFRWYTDEVAAAMTSQSCEEGSSVPQEGSRAYDFIKLRLFPTDSVLSLASGEIKREQTAASTALVWLLQQQREVAATALLMGFSFLLGLQRYDQSWKNALEVPITALQLLANHAFALNEQGSGKTISDLTARDHLLFMSACLLISWKYADVNADVEDLVTILDKHFFDQHVFSSSEVLRLEAVVLKSTGLYVAPPRWWRVAIELLAAAHADEEEWALRVGHSRRDNGFARGVHSCYETKLQQLLISSERVLLFLMDETEGDDSQNPVGTPWGETDSCLRECRREPIFLEDVRQPHEVRGTLCQWLQHHPLFGAALAVASNAITCGWAAAHIGPAAAGSNRTPLRVADTTAQREMLAMAAVLVRDVFHPPSTQLTE</sequence>
<dbReference type="GeneID" id="23860450"/>
<dbReference type="RefSeq" id="XP_011776627.1">
    <property type="nucleotide sequence ID" value="XM_011778325.1"/>
</dbReference>
<evidence type="ECO:0000313" key="3">
    <source>
        <dbReference type="Proteomes" id="UP000002316"/>
    </source>
</evidence>
<gene>
    <name evidence="2" type="ORF">TbgDal_IX4370</name>
</gene>
<dbReference type="AlphaFoldDB" id="C9ZY62"/>
<dbReference type="KEGG" id="tbg:TbgDal_IX4370"/>
<dbReference type="VEuPathDB" id="TriTrypDB:Tbg972.9.4370"/>
<dbReference type="OrthoDB" id="248652at2759"/>
<accession>C9ZY62</accession>
<evidence type="ECO:0000256" key="1">
    <source>
        <dbReference type="SAM" id="MobiDB-lite"/>
    </source>
</evidence>
<protein>
    <submittedName>
        <fullName evidence="2">Uncharacterized protein</fullName>
    </submittedName>
</protein>
<dbReference type="Proteomes" id="UP000002316">
    <property type="component" value="Chromosome 9"/>
</dbReference>
<reference evidence="3" key="1">
    <citation type="journal article" date="2010" name="PLoS Negl. Trop. Dis.">
        <title>The genome sequence of Trypanosoma brucei gambiense, causative agent of chronic human african trypanosomiasis.</title>
        <authorList>
            <person name="Jackson A.P."/>
            <person name="Sanders M."/>
            <person name="Berry A."/>
            <person name="McQuillan J."/>
            <person name="Aslett M.A."/>
            <person name="Quail M.A."/>
            <person name="Chukualim B."/>
            <person name="Capewell P."/>
            <person name="MacLeod A."/>
            <person name="Melville S.E."/>
            <person name="Gibson W."/>
            <person name="Barry J.D."/>
            <person name="Berriman M."/>
            <person name="Hertz-Fowler C."/>
        </authorList>
    </citation>
    <scope>NUCLEOTIDE SEQUENCE [LARGE SCALE GENOMIC DNA]</scope>
    <source>
        <strain evidence="3">MHOM/CI/86/DAL972</strain>
    </source>
</reference>
<feature type="compositionally biased region" description="Low complexity" evidence="1">
    <location>
        <begin position="65"/>
        <end position="84"/>
    </location>
</feature>
<feature type="region of interest" description="Disordered" evidence="1">
    <location>
        <begin position="61"/>
        <end position="92"/>
    </location>
</feature>
<organism evidence="2 3">
    <name type="scientific">Trypanosoma brucei gambiense (strain MHOM/CI/86/DAL972)</name>
    <dbReference type="NCBI Taxonomy" id="679716"/>
    <lineage>
        <taxon>Eukaryota</taxon>
        <taxon>Discoba</taxon>
        <taxon>Euglenozoa</taxon>
        <taxon>Kinetoplastea</taxon>
        <taxon>Metakinetoplastina</taxon>
        <taxon>Trypanosomatida</taxon>
        <taxon>Trypanosomatidae</taxon>
        <taxon>Trypanosoma</taxon>
    </lineage>
</organism>
<evidence type="ECO:0000313" key="2">
    <source>
        <dbReference type="EMBL" id="CBH14361.1"/>
    </source>
</evidence>
<proteinExistence type="predicted"/>
<dbReference type="EMBL" id="FN554972">
    <property type="protein sequence ID" value="CBH14361.1"/>
    <property type="molecule type" value="Genomic_DNA"/>
</dbReference>